<dbReference type="VEuPathDB" id="FungiDB:LEMA_uP093830.1"/>
<name>E5A3V0_LEPMJ</name>
<sequence length="72" mass="8155">MELLGIPTTILLATLCTTDASKVSQVSKAEKSNSQKFNRSWSPKSTIQKLKSSKAQRLQDFFNIPWYTMTMV</sequence>
<dbReference type="InParanoid" id="E5A3V0"/>
<dbReference type="AlphaFoldDB" id="E5A3V0"/>
<feature type="signal peptide" evidence="1">
    <location>
        <begin position="1"/>
        <end position="20"/>
    </location>
</feature>
<organism evidence="3">
    <name type="scientific">Leptosphaeria maculans (strain JN3 / isolate v23.1.3 / race Av1-4-5-6-7-8)</name>
    <name type="common">Blackleg fungus</name>
    <name type="synonym">Phoma lingam</name>
    <dbReference type="NCBI Taxonomy" id="985895"/>
    <lineage>
        <taxon>Eukaryota</taxon>
        <taxon>Fungi</taxon>
        <taxon>Dikarya</taxon>
        <taxon>Ascomycota</taxon>
        <taxon>Pezizomycotina</taxon>
        <taxon>Dothideomycetes</taxon>
        <taxon>Pleosporomycetidae</taxon>
        <taxon>Pleosporales</taxon>
        <taxon>Pleosporineae</taxon>
        <taxon>Leptosphaeriaceae</taxon>
        <taxon>Plenodomus</taxon>
        <taxon>Plenodomus lingam/Leptosphaeria maculans species complex</taxon>
    </lineage>
</organism>
<dbReference type="Proteomes" id="UP000002668">
    <property type="component" value="Genome"/>
</dbReference>
<feature type="chain" id="PRO_5003193345" evidence="1">
    <location>
        <begin position="21"/>
        <end position="72"/>
    </location>
</feature>
<evidence type="ECO:0000313" key="2">
    <source>
        <dbReference type="EMBL" id="CBX97974.1"/>
    </source>
</evidence>
<keyword evidence="1" id="KW-0732">Signal</keyword>
<evidence type="ECO:0000313" key="3">
    <source>
        <dbReference type="Proteomes" id="UP000002668"/>
    </source>
</evidence>
<dbReference type="HOGENOM" id="CLU_2722676_0_0_1"/>
<reference evidence="3" key="1">
    <citation type="journal article" date="2011" name="Nat. Commun.">
        <title>Effector diversification within compartments of the Leptosphaeria maculans genome affected by Repeat-Induced Point mutations.</title>
        <authorList>
            <person name="Rouxel T."/>
            <person name="Grandaubert J."/>
            <person name="Hane J.K."/>
            <person name="Hoede C."/>
            <person name="van de Wouw A.P."/>
            <person name="Couloux A."/>
            <person name="Dominguez V."/>
            <person name="Anthouard V."/>
            <person name="Bally P."/>
            <person name="Bourras S."/>
            <person name="Cozijnsen A.J."/>
            <person name="Ciuffetti L.M."/>
            <person name="Degrave A."/>
            <person name="Dilmaghani A."/>
            <person name="Duret L."/>
            <person name="Fudal I."/>
            <person name="Goodwin S.B."/>
            <person name="Gout L."/>
            <person name="Glaser N."/>
            <person name="Linglin J."/>
            <person name="Kema G.H.J."/>
            <person name="Lapalu N."/>
            <person name="Lawrence C.B."/>
            <person name="May K."/>
            <person name="Meyer M."/>
            <person name="Ollivier B."/>
            <person name="Poulain J."/>
            <person name="Schoch C.L."/>
            <person name="Simon A."/>
            <person name="Spatafora J.W."/>
            <person name="Stachowiak A."/>
            <person name="Turgeon B.G."/>
            <person name="Tyler B.M."/>
            <person name="Vincent D."/>
            <person name="Weissenbach J."/>
            <person name="Amselem J."/>
            <person name="Quesneville H."/>
            <person name="Oliver R.P."/>
            <person name="Wincker P."/>
            <person name="Balesdent M.-H."/>
            <person name="Howlett B.J."/>
        </authorList>
    </citation>
    <scope>NUCLEOTIDE SEQUENCE [LARGE SCALE GENOMIC DNA]</scope>
    <source>
        <strain evidence="3">JN3 / isolate v23.1.3 / race Av1-4-5-6-7-8</strain>
    </source>
</reference>
<proteinExistence type="predicted"/>
<accession>E5A3V0</accession>
<keyword evidence="3" id="KW-1185">Reference proteome</keyword>
<protein>
    <submittedName>
        <fullName evidence="2">Predicted protein</fullName>
    </submittedName>
</protein>
<evidence type="ECO:0000256" key="1">
    <source>
        <dbReference type="SAM" id="SignalP"/>
    </source>
</evidence>
<dbReference type="EMBL" id="FP929133">
    <property type="protein sequence ID" value="CBX97974.1"/>
    <property type="molecule type" value="Genomic_DNA"/>
</dbReference>
<gene>
    <name evidence="2" type="ORF">LEMA_uP093830.1</name>
</gene>